<dbReference type="AlphaFoldDB" id="A0A318TSS9"/>
<organism evidence="1 2">
    <name type="scientific">Rhodopseudomonas faecalis</name>
    <dbReference type="NCBI Taxonomy" id="99655"/>
    <lineage>
        <taxon>Bacteria</taxon>
        <taxon>Pseudomonadati</taxon>
        <taxon>Pseudomonadota</taxon>
        <taxon>Alphaproteobacteria</taxon>
        <taxon>Hyphomicrobiales</taxon>
        <taxon>Nitrobacteraceae</taxon>
        <taxon>Rhodopseudomonas</taxon>
    </lineage>
</organism>
<name>A0A318TSS9_9BRAD</name>
<dbReference type="Proteomes" id="UP000248148">
    <property type="component" value="Unassembled WGS sequence"/>
</dbReference>
<comment type="caution">
    <text evidence="1">The sequence shown here is derived from an EMBL/GenBank/DDBJ whole genome shotgun (WGS) entry which is preliminary data.</text>
</comment>
<dbReference type="RefSeq" id="WP_110780880.1">
    <property type="nucleotide sequence ID" value="NZ_QJTI01000010.1"/>
</dbReference>
<accession>A0A318TSS9</accession>
<dbReference type="PIRSF" id="PIRSF033328">
    <property type="entry name" value="Phest_Mll4975"/>
    <property type="match status" value="1"/>
</dbReference>
<dbReference type="Gene3D" id="3.90.1140.10">
    <property type="entry name" value="Cyclic phosphodiesterase"/>
    <property type="match status" value="1"/>
</dbReference>
<sequence>MQHHSRFAIYYVPPRHAPLYQFGAAWLGYDGYSGEPLPPVGDVADWRAITEEPRGYGFHATLKPPFALAEGATVDRLIDTCRVFAAKPRAIPLITPKVDAIGGFLAVVPSAPSAELQQLAADCVRDFDGLRAPLTEADRARRRPEALSAPQRDYLERWGYPYVMDQFRFHMTLTGRLPELQRAALLAQLQQRFAELALDHCAIDRIVLCQQQDHAPFRVIGEFQLERDDLRLRRLGFPNR</sequence>
<dbReference type="NCBIfam" id="TIGR03223">
    <property type="entry name" value="Phn_opern_protn"/>
    <property type="match status" value="1"/>
</dbReference>
<dbReference type="OrthoDB" id="4954742at2"/>
<proteinExistence type="predicted"/>
<evidence type="ECO:0000313" key="2">
    <source>
        <dbReference type="Proteomes" id="UP000248148"/>
    </source>
</evidence>
<gene>
    <name evidence="1" type="ORF">BJ122_11046</name>
</gene>
<keyword evidence="2" id="KW-1185">Reference proteome</keyword>
<dbReference type="InterPro" id="IPR009389">
    <property type="entry name" value="DUF1045"/>
</dbReference>
<reference evidence="1 2" key="1">
    <citation type="submission" date="2018-06" db="EMBL/GenBank/DDBJ databases">
        <title>Genomic Encyclopedia of Archaeal and Bacterial Type Strains, Phase II (KMG-II): from individual species to whole genera.</title>
        <authorList>
            <person name="Goeker M."/>
        </authorList>
    </citation>
    <scope>NUCLEOTIDE SEQUENCE [LARGE SCALE GENOMIC DNA]</scope>
    <source>
        <strain evidence="1 2">JCM 11668</strain>
    </source>
</reference>
<evidence type="ECO:0000313" key="1">
    <source>
        <dbReference type="EMBL" id="PYF02709.1"/>
    </source>
</evidence>
<dbReference type="Pfam" id="PF06299">
    <property type="entry name" value="DUF1045"/>
    <property type="match status" value="1"/>
</dbReference>
<dbReference type="EMBL" id="QJTI01000010">
    <property type="protein sequence ID" value="PYF02709.1"/>
    <property type="molecule type" value="Genomic_DNA"/>
</dbReference>
<protein>
    <submittedName>
        <fullName evidence="1">Putative phosphonate metabolism protein</fullName>
    </submittedName>
</protein>